<feature type="transmembrane region" description="Helical" evidence="2">
    <location>
        <begin position="43"/>
        <end position="61"/>
    </location>
</feature>
<feature type="transmembrane region" description="Helical" evidence="2">
    <location>
        <begin position="99"/>
        <end position="120"/>
    </location>
</feature>
<accession>A0ABR3MA64</accession>
<feature type="transmembrane region" description="Helical" evidence="2">
    <location>
        <begin position="67"/>
        <end position="87"/>
    </location>
</feature>
<name>A0ABR3MA64_9TELE</name>
<evidence type="ECO:0000256" key="2">
    <source>
        <dbReference type="SAM" id="Phobius"/>
    </source>
</evidence>
<protein>
    <submittedName>
        <fullName evidence="3">Uncharacterized protein</fullName>
    </submittedName>
</protein>
<feature type="transmembrane region" description="Helical" evidence="2">
    <location>
        <begin position="126"/>
        <end position="146"/>
    </location>
</feature>
<evidence type="ECO:0000256" key="1">
    <source>
        <dbReference type="SAM" id="MobiDB-lite"/>
    </source>
</evidence>
<proteinExistence type="predicted"/>
<feature type="compositionally biased region" description="Pro residues" evidence="1">
    <location>
        <begin position="237"/>
        <end position="252"/>
    </location>
</feature>
<feature type="region of interest" description="Disordered" evidence="1">
    <location>
        <begin position="230"/>
        <end position="262"/>
    </location>
</feature>
<evidence type="ECO:0000313" key="4">
    <source>
        <dbReference type="Proteomes" id="UP001558613"/>
    </source>
</evidence>
<comment type="caution">
    <text evidence="3">The sequence shown here is derived from an EMBL/GenBank/DDBJ whole genome shotgun (WGS) entry which is preliminary data.</text>
</comment>
<reference evidence="3 4" key="1">
    <citation type="submission" date="2023-09" db="EMBL/GenBank/DDBJ databases">
        <authorList>
            <person name="Wang M."/>
        </authorList>
    </citation>
    <scope>NUCLEOTIDE SEQUENCE [LARGE SCALE GENOMIC DNA]</scope>
    <source>
        <strain evidence="3">GT-2023</strain>
        <tissue evidence="3">Liver</tissue>
    </source>
</reference>
<dbReference type="EMBL" id="JAYMGO010000014">
    <property type="protein sequence ID" value="KAL1261490.1"/>
    <property type="molecule type" value="Genomic_DNA"/>
</dbReference>
<dbReference type="PANTHER" id="PTHR23320:SF128">
    <property type="entry name" value="MEMBRANE-SPANNING 4-DOMAINS SUBFAMILY A MEMBER 4A"/>
    <property type="match status" value="1"/>
</dbReference>
<dbReference type="InterPro" id="IPR030417">
    <property type="entry name" value="MS4A"/>
</dbReference>
<dbReference type="PANTHER" id="PTHR23320">
    <property type="entry name" value="MEMBRANE-SPANNING 4-DOMAINS SUBFAMILY A MS4A -RELATED"/>
    <property type="match status" value="1"/>
</dbReference>
<sequence length="262" mass="28635">MCEDKILSVLCLKVPKSTDVMITTQFYQHQQYEVSRFLKTKPLVLGILEILLALLALSLTICVEHYFLLWSPIIFIIIGAVTVSAAQTQKPCLVKTSQMISFVNFAVIAFSLHPHVILVFLVRGVYAYVLLACDILMFIFSLVVAVSSCSCCCNPESTPVVVSCVTTNLPVNHTVQVGQSYLPAVTQPVSSVMYVLPHGSVPPAPLPNYGPVPIASPPMYSAVPNTPPPNYEKLPDALPPNYGPVTSAPPPAYEYEDLLTRR</sequence>
<keyword evidence="2" id="KW-1133">Transmembrane helix</keyword>
<organism evidence="3 4">
    <name type="scientific">Cirrhinus molitorella</name>
    <name type="common">mud carp</name>
    <dbReference type="NCBI Taxonomy" id="172907"/>
    <lineage>
        <taxon>Eukaryota</taxon>
        <taxon>Metazoa</taxon>
        <taxon>Chordata</taxon>
        <taxon>Craniata</taxon>
        <taxon>Vertebrata</taxon>
        <taxon>Euteleostomi</taxon>
        <taxon>Actinopterygii</taxon>
        <taxon>Neopterygii</taxon>
        <taxon>Teleostei</taxon>
        <taxon>Ostariophysi</taxon>
        <taxon>Cypriniformes</taxon>
        <taxon>Cyprinidae</taxon>
        <taxon>Labeoninae</taxon>
        <taxon>Labeonini</taxon>
        <taxon>Cirrhinus</taxon>
    </lineage>
</organism>
<keyword evidence="2" id="KW-0812">Transmembrane</keyword>
<gene>
    <name evidence="3" type="ORF">QQF64_006755</name>
</gene>
<keyword evidence="2" id="KW-0472">Membrane</keyword>
<evidence type="ECO:0000313" key="3">
    <source>
        <dbReference type="EMBL" id="KAL1261490.1"/>
    </source>
</evidence>
<keyword evidence="4" id="KW-1185">Reference proteome</keyword>
<dbReference type="Proteomes" id="UP001558613">
    <property type="component" value="Unassembled WGS sequence"/>
</dbReference>